<comment type="caution">
    <text evidence="3">The sequence shown here is derived from an EMBL/GenBank/DDBJ whole genome shotgun (WGS) entry which is preliminary data.</text>
</comment>
<dbReference type="Proteomes" id="UP000588586">
    <property type="component" value="Unassembled WGS sequence"/>
</dbReference>
<dbReference type="GO" id="GO:0006629">
    <property type="term" value="P:lipid metabolic process"/>
    <property type="evidence" value="ECO:0007669"/>
    <property type="project" value="InterPro"/>
</dbReference>
<dbReference type="InterPro" id="IPR030395">
    <property type="entry name" value="GP_PDE_dom"/>
</dbReference>
<dbReference type="EMBL" id="JABEPQ010000003">
    <property type="protein sequence ID" value="NNM47125.1"/>
    <property type="molecule type" value="Genomic_DNA"/>
</dbReference>
<keyword evidence="4" id="KW-1185">Reference proteome</keyword>
<reference evidence="3 4" key="1">
    <citation type="submission" date="2020-04" db="EMBL/GenBank/DDBJ databases">
        <title>Knoellia sp. isolate from air conditioner.</title>
        <authorList>
            <person name="Chea S."/>
            <person name="Kim D.-U."/>
        </authorList>
    </citation>
    <scope>NUCLEOTIDE SEQUENCE [LARGE SCALE GENOMIC DNA]</scope>
    <source>
        <strain evidence="3 4">DB2414S</strain>
    </source>
</reference>
<dbReference type="GO" id="GO:0008081">
    <property type="term" value="F:phosphoric diester hydrolase activity"/>
    <property type="evidence" value="ECO:0007669"/>
    <property type="project" value="InterPro"/>
</dbReference>
<dbReference type="CDD" id="cd08561">
    <property type="entry name" value="GDPD_cytoplasmic_ScUgpQ2_like"/>
    <property type="match status" value="1"/>
</dbReference>
<dbReference type="PANTHER" id="PTHR46211:SF14">
    <property type="entry name" value="GLYCEROPHOSPHODIESTER PHOSPHODIESTERASE"/>
    <property type="match status" value="1"/>
</dbReference>
<feature type="region of interest" description="Disordered" evidence="1">
    <location>
        <begin position="252"/>
        <end position="272"/>
    </location>
</feature>
<evidence type="ECO:0000256" key="1">
    <source>
        <dbReference type="SAM" id="MobiDB-lite"/>
    </source>
</evidence>
<feature type="domain" description="GP-PDE" evidence="2">
    <location>
        <begin position="9"/>
        <end position="242"/>
    </location>
</feature>
<accession>A0A849HGP0</accession>
<name>A0A849HGP0_9MICO</name>
<feature type="compositionally biased region" description="Basic and acidic residues" evidence="1">
    <location>
        <begin position="259"/>
        <end position="272"/>
    </location>
</feature>
<protein>
    <submittedName>
        <fullName evidence="3">Glycerophosphodiester phosphodiesterase</fullName>
    </submittedName>
</protein>
<evidence type="ECO:0000259" key="2">
    <source>
        <dbReference type="PROSITE" id="PS51704"/>
    </source>
</evidence>
<gene>
    <name evidence="3" type="ORF">HJG52_14075</name>
</gene>
<dbReference type="InterPro" id="IPR017946">
    <property type="entry name" value="PLC-like_Pdiesterase_TIM-brl"/>
</dbReference>
<dbReference type="Gene3D" id="3.20.20.190">
    <property type="entry name" value="Phosphatidylinositol (PI) phosphodiesterase"/>
    <property type="match status" value="1"/>
</dbReference>
<evidence type="ECO:0000313" key="4">
    <source>
        <dbReference type="Proteomes" id="UP000588586"/>
    </source>
</evidence>
<sequence length="272" mass="29613">MAYGAQTEPLALAHRGGAALAPENTLAAFGRSVALGYRYLETDVRLTADGQLVCFHDATLDRVTGLRGPVRRHTLASLRRTRVGGEPVATLREALEAFPGANFTVDLKDRDAIAPLADLLQDPGFRDRVCVAGAWDGWLAELRGHAPGVRTALGWRSLTALITSARAGMPCARRFATAEFAHVPLRLGRFPVFVERLVAGAHRIGVRVIVWTVDDPVEITRLLDAGVDGIITDRPDVLREVLVSRDQWLPMTTGTRPLPPDHEVDGRPRSLT</sequence>
<dbReference type="RefSeq" id="WP_171244258.1">
    <property type="nucleotide sequence ID" value="NZ_JABEPQ010000003.1"/>
</dbReference>
<dbReference type="Pfam" id="PF03009">
    <property type="entry name" value="GDPD"/>
    <property type="match status" value="1"/>
</dbReference>
<dbReference type="PROSITE" id="PS51704">
    <property type="entry name" value="GP_PDE"/>
    <property type="match status" value="1"/>
</dbReference>
<dbReference type="AlphaFoldDB" id="A0A849HGP0"/>
<evidence type="ECO:0000313" key="3">
    <source>
        <dbReference type="EMBL" id="NNM47125.1"/>
    </source>
</evidence>
<proteinExistence type="predicted"/>
<dbReference type="SUPFAM" id="SSF51695">
    <property type="entry name" value="PLC-like phosphodiesterases"/>
    <property type="match status" value="1"/>
</dbReference>
<dbReference type="PANTHER" id="PTHR46211">
    <property type="entry name" value="GLYCEROPHOSPHORYL DIESTER PHOSPHODIESTERASE"/>
    <property type="match status" value="1"/>
</dbReference>
<organism evidence="3 4">
    <name type="scientific">Knoellia koreensis</name>
    <dbReference type="NCBI Taxonomy" id="2730921"/>
    <lineage>
        <taxon>Bacteria</taxon>
        <taxon>Bacillati</taxon>
        <taxon>Actinomycetota</taxon>
        <taxon>Actinomycetes</taxon>
        <taxon>Micrococcales</taxon>
        <taxon>Intrasporangiaceae</taxon>
        <taxon>Knoellia</taxon>
    </lineage>
</organism>